<dbReference type="Proteomes" id="UP000037923">
    <property type="component" value="Unassembled WGS sequence"/>
</dbReference>
<evidence type="ECO:0000313" key="3">
    <source>
        <dbReference type="EMBL" id="KPA84025.1"/>
    </source>
</evidence>
<feature type="transmembrane region" description="Helical" evidence="1">
    <location>
        <begin position="155"/>
        <end position="179"/>
    </location>
</feature>
<dbReference type="EMBL" id="LGTL01000003">
    <property type="protein sequence ID" value="KPA84024.1"/>
    <property type="molecule type" value="Genomic_DNA"/>
</dbReference>
<evidence type="ECO:0000313" key="4">
    <source>
        <dbReference type="Proteomes" id="UP000037923"/>
    </source>
</evidence>
<evidence type="ECO:0000259" key="2">
    <source>
        <dbReference type="Pfam" id="PF01569"/>
    </source>
</evidence>
<feature type="domain" description="Phosphatidic acid phosphatase type 2/haloperoxidase" evidence="2">
    <location>
        <begin position="70"/>
        <end position="174"/>
    </location>
</feature>
<dbReference type="InterPro" id="IPR036938">
    <property type="entry name" value="PAP2/HPO_sf"/>
</dbReference>
<comment type="caution">
    <text evidence="3">The sequence shown here is derived from an EMBL/GenBank/DDBJ whole genome shotgun (WGS) entry which is preliminary data.</text>
</comment>
<gene>
    <name evidence="3" type="ORF">ABB37_02157</name>
</gene>
<dbReference type="RefSeq" id="XP_015662464.1">
    <property type="nucleotide sequence ID" value="XM_015798986.1"/>
</dbReference>
<accession>A0A0N0DYD2</accession>
<keyword evidence="1" id="KW-0812">Transmembrane</keyword>
<proteinExistence type="predicted"/>
<dbReference type="VEuPathDB" id="TriTrypDB:LpyrH10_03_3080"/>
<dbReference type="EMBL" id="LGTL01000003">
    <property type="protein sequence ID" value="KPA84023.1"/>
    <property type="molecule type" value="Genomic_DNA"/>
</dbReference>
<dbReference type="GeneID" id="26902452"/>
<dbReference type="RefSeq" id="XP_015662462.1">
    <property type="nucleotide sequence ID" value="XM_015798984.1"/>
</dbReference>
<feature type="transmembrane region" description="Helical" evidence="1">
    <location>
        <begin position="7"/>
        <end position="26"/>
    </location>
</feature>
<organism evidence="3 4">
    <name type="scientific">Leptomonas pyrrhocoris</name>
    <name type="common">Firebug parasite</name>
    <dbReference type="NCBI Taxonomy" id="157538"/>
    <lineage>
        <taxon>Eukaryota</taxon>
        <taxon>Discoba</taxon>
        <taxon>Euglenozoa</taxon>
        <taxon>Kinetoplastea</taxon>
        <taxon>Metakinetoplastina</taxon>
        <taxon>Trypanosomatida</taxon>
        <taxon>Trypanosomatidae</taxon>
        <taxon>Leishmaniinae</taxon>
        <taxon>Leptomonas</taxon>
    </lineage>
</organism>
<dbReference type="EMBL" id="LGTL01000003">
    <property type="protein sequence ID" value="KPA84025.1"/>
    <property type="molecule type" value="Genomic_DNA"/>
</dbReference>
<dbReference type="RefSeq" id="XP_015662463.1">
    <property type="nucleotide sequence ID" value="XM_015798985.1"/>
</dbReference>
<keyword evidence="4" id="KW-1185">Reference proteome</keyword>
<evidence type="ECO:0000256" key="1">
    <source>
        <dbReference type="SAM" id="Phobius"/>
    </source>
</evidence>
<keyword evidence="1" id="KW-0472">Membrane</keyword>
<dbReference type="InterPro" id="IPR000326">
    <property type="entry name" value="PAP2/HPO"/>
</dbReference>
<sequence>MSLLSRVNYILDESCAFSICLIVLAVDAYRMLCYDSHFYVPIFITSGCLTAGLSKGLKRVINQSRPPGAPKLSPGMPSNHATALSFLCVSTVFELQKFSEHTVVHGLVPTNRWKLSPIHMAPDIPVNWVKPLQAFVILYSVYLTRLRVVHGHHTMAQVVVGYIFGASCAALCLIANYAGFAGGPPGGRVDALSFPMKTMAAAISTFILLVAIHAACRSLIRGHALLSPTMHFVVAKGSSEMNAE</sequence>
<keyword evidence="1" id="KW-1133">Transmembrane helix</keyword>
<feature type="transmembrane region" description="Helical" evidence="1">
    <location>
        <begin position="199"/>
        <end position="220"/>
    </location>
</feature>
<dbReference type="OrthoDB" id="302705at2759"/>
<dbReference type="Pfam" id="PF01569">
    <property type="entry name" value="PAP2"/>
    <property type="match status" value="1"/>
</dbReference>
<protein>
    <recommendedName>
        <fullName evidence="2">Phosphatidic acid phosphatase type 2/haloperoxidase domain-containing protein</fullName>
    </recommendedName>
</protein>
<name>A0A0N0DYD2_LEPPY</name>
<reference evidence="3 4" key="1">
    <citation type="submission" date="2015-07" db="EMBL/GenBank/DDBJ databases">
        <title>High-quality genome of monoxenous trypanosomatid Leptomonas pyrrhocoris.</title>
        <authorList>
            <person name="Flegontov P."/>
            <person name="Butenko A."/>
            <person name="Firsov S."/>
            <person name="Vlcek C."/>
            <person name="Logacheva M.D."/>
            <person name="Field M."/>
            <person name="Filatov D."/>
            <person name="Flegontova O."/>
            <person name="Gerasimov E."/>
            <person name="Jackson A.P."/>
            <person name="Kelly S."/>
            <person name="Opperdoes F."/>
            <person name="O'Reilly A."/>
            <person name="Votypka J."/>
            <person name="Yurchenko V."/>
            <person name="Lukes J."/>
        </authorList>
    </citation>
    <scope>NUCLEOTIDE SEQUENCE [LARGE SCALE GENOMIC DNA]</scope>
    <source>
        <strain evidence="3">H10</strain>
    </source>
</reference>
<dbReference type="OMA" id="QGHHTVA"/>
<dbReference type="AlphaFoldDB" id="A0A0N0DYD2"/>
<dbReference type="SUPFAM" id="SSF48317">
    <property type="entry name" value="Acid phosphatase/Vanadium-dependent haloperoxidase"/>
    <property type="match status" value="1"/>
</dbReference>